<dbReference type="InterPro" id="IPR001789">
    <property type="entry name" value="Sig_transdc_resp-reg_receiver"/>
</dbReference>
<dbReference type="CDD" id="cd00383">
    <property type="entry name" value="trans_reg_C"/>
    <property type="match status" value="1"/>
</dbReference>
<organism evidence="10 11">
    <name type="scientific">Hydrogenobacter thermophilus (strain DSM 6534 / IAM 12695 / TK-6)</name>
    <dbReference type="NCBI Taxonomy" id="608538"/>
    <lineage>
        <taxon>Bacteria</taxon>
        <taxon>Pseudomonadati</taxon>
        <taxon>Aquificota</taxon>
        <taxon>Aquificia</taxon>
        <taxon>Aquificales</taxon>
        <taxon>Aquificaceae</taxon>
        <taxon>Hydrogenobacter</taxon>
    </lineage>
</organism>
<evidence type="ECO:0000256" key="7">
    <source>
        <dbReference type="PROSITE-ProRule" id="PRU01091"/>
    </source>
</evidence>
<dbReference type="GO" id="GO:0000156">
    <property type="term" value="F:phosphorelay response regulator activity"/>
    <property type="evidence" value="ECO:0007669"/>
    <property type="project" value="TreeGrafter"/>
</dbReference>
<dbReference type="SUPFAM" id="SSF52172">
    <property type="entry name" value="CheY-like"/>
    <property type="match status" value="1"/>
</dbReference>
<evidence type="ECO:0000256" key="3">
    <source>
        <dbReference type="ARBA" id="ARBA00023015"/>
    </source>
</evidence>
<name>D3DH45_HYDTT</name>
<keyword evidence="1 6" id="KW-0597">Phosphoprotein</keyword>
<dbReference type="OrthoDB" id="9790454at2"/>
<dbReference type="KEGG" id="hth:HTH_0687"/>
<dbReference type="PROSITE" id="PS50110">
    <property type="entry name" value="RESPONSE_REGULATORY"/>
    <property type="match status" value="1"/>
</dbReference>
<dbReference type="RefSeq" id="WP_012963329.1">
    <property type="nucleotide sequence ID" value="NC_013799.1"/>
</dbReference>
<keyword evidence="2" id="KW-0902">Two-component regulatory system</keyword>
<feature type="domain" description="Response regulatory" evidence="8">
    <location>
        <begin position="2"/>
        <end position="116"/>
    </location>
</feature>
<dbReference type="InterPro" id="IPR001867">
    <property type="entry name" value="OmpR/PhoB-type_DNA-bd"/>
</dbReference>
<evidence type="ECO:0000256" key="4">
    <source>
        <dbReference type="ARBA" id="ARBA00023125"/>
    </source>
</evidence>
<dbReference type="STRING" id="608538.HTH_0687"/>
<dbReference type="Proteomes" id="UP000002574">
    <property type="component" value="Chromosome"/>
</dbReference>
<dbReference type="InterPro" id="IPR036388">
    <property type="entry name" value="WH-like_DNA-bd_sf"/>
</dbReference>
<feature type="DNA-binding region" description="OmpR/PhoB-type" evidence="7">
    <location>
        <begin position="123"/>
        <end position="216"/>
    </location>
</feature>
<dbReference type="Gene3D" id="1.10.10.10">
    <property type="entry name" value="Winged helix-like DNA-binding domain superfamily/Winged helix DNA-binding domain"/>
    <property type="match status" value="1"/>
</dbReference>
<dbReference type="AlphaFoldDB" id="D3DH45"/>
<proteinExistence type="predicted"/>
<dbReference type="SMART" id="SM00448">
    <property type="entry name" value="REC"/>
    <property type="match status" value="1"/>
</dbReference>
<dbReference type="GO" id="GO:0005829">
    <property type="term" value="C:cytosol"/>
    <property type="evidence" value="ECO:0007669"/>
    <property type="project" value="TreeGrafter"/>
</dbReference>
<dbReference type="Pfam" id="PF00072">
    <property type="entry name" value="Response_reg"/>
    <property type="match status" value="1"/>
</dbReference>
<dbReference type="GO" id="GO:0000976">
    <property type="term" value="F:transcription cis-regulatory region binding"/>
    <property type="evidence" value="ECO:0007669"/>
    <property type="project" value="TreeGrafter"/>
</dbReference>
<evidence type="ECO:0000256" key="1">
    <source>
        <dbReference type="ARBA" id="ARBA00022553"/>
    </source>
</evidence>
<dbReference type="GO" id="GO:0006355">
    <property type="term" value="P:regulation of DNA-templated transcription"/>
    <property type="evidence" value="ECO:0007669"/>
    <property type="project" value="InterPro"/>
</dbReference>
<dbReference type="InterPro" id="IPR011006">
    <property type="entry name" value="CheY-like_superfamily"/>
</dbReference>
<keyword evidence="3" id="KW-0805">Transcription regulation</keyword>
<evidence type="ECO:0000256" key="6">
    <source>
        <dbReference type="PROSITE-ProRule" id="PRU00169"/>
    </source>
</evidence>
<sequence>MKVLLVEDDKLLGESLKEYLEREGMHIDHVSDPREVPNLLTVSSYDIIVLDLMMPHISGEELLLKIRQGDKKTPVLVLTAKSRLDDKEKCFLAGADDYITKPFEPKELLLRLKALYRRKLGGNVIVNLGGVEVDLERELVSVDGKVINLTRKDWLILKCLVENRGRFVSSEEILNYVWGDAPVGDEVVRAHIKNLRKLLPEGFITTMKGRGYKIEA</sequence>
<dbReference type="InterPro" id="IPR039420">
    <property type="entry name" value="WalR-like"/>
</dbReference>
<evidence type="ECO:0000259" key="9">
    <source>
        <dbReference type="PROSITE" id="PS51755"/>
    </source>
</evidence>
<gene>
    <name evidence="10" type="ordered locus">HTH_0687</name>
</gene>
<feature type="domain" description="OmpR/PhoB-type" evidence="9">
    <location>
        <begin position="123"/>
        <end position="216"/>
    </location>
</feature>
<reference evidence="10 11" key="1">
    <citation type="journal article" date="2010" name="J. Bacteriol.">
        <title>Complete genome sequence of the thermophilic, obligately chemolithoautotrophic hydrogen-oxidizing bacterium Hydrogenobacter thermophilus TK-6.</title>
        <authorList>
            <person name="Arai H."/>
            <person name="Kanbe H."/>
            <person name="Ishii M."/>
            <person name="Igarashi Y."/>
        </authorList>
    </citation>
    <scope>NUCLEOTIDE SEQUENCE [LARGE SCALE GENOMIC DNA]</scope>
    <source>
        <strain evidence="11">DSM 6534 / IAM 12695 / TK-6 [Tokyo]</strain>
    </source>
</reference>
<dbReference type="PANTHER" id="PTHR48111">
    <property type="entry name" value="REGULATOR OF RPOS"/>
    <property type="match status" value="1"/>
</dbReference>
<evidence type="ECO:0000256" key="2">
    <source>
        <dbReference type="ARBA" id="ARBA00023012"/>
    </source>
</evidence>
<evidence type="ECO:0000259" key="8">
    <source>
        <dbReference type="PROSITE" id="PS50110"/>
    </source>
</evidence>
<dbReference type="Pfam" id="PF00486">
    <property type="entry name" value="Trans_reg_C"/>
    <property type="match status" value="1"/>
</dbReference>
<protein>
    <submittedName>
        <fullName evidence="10">Two-component response regulator</fullName>
    </submittedName>
</protein>
<evidence type="ECO:0000313" key="10">
    <source>
        <dbReference type="EMBL" id="BAI69147.1"/>
    </source>
</evidence>
<dbReference type="PROSITE" id="PS51755">
    <property type="entry name" value="OMPR_PHOB"/>
    <property type="match status" value="1"/>
</dbReference>
<evidence type="ECO:0000313" key="11">
    <source>
        <dbReference type="Proteomes" id="UP000002574"/>
    </source>
</evidence>
<keyword evidence="4 7" id="KW-0238">DNA-binding</keyword>
<dbReference type="EMBL" id="AP011112">
    <property type="protein sequence ID" value="BAI69147.1"/>
    <property type="molecule type" value="Genomic_DNA"/>
</dbReference>
<keyword evidence="5" id="KW-0804">Transcription</keyword>
<keyword evidence="11" id="KW-1185">Reference proteome</keyword>
<dbReference type="GO" id="GO:0032993">
    <property type="term" value="C:protein-DNA complex"/>
    <property type="evidence" value="ECO:0007669"/>
    <property type="project" value="TreeGrafter"/>
</dbReference>
<dbReference type="PANTHER" id="PTHR48111:SF22">
    <property type="entry name" value="REGULATOR OF RPOS"/>
    <property type="match status" value="1"/>
</dbReference>
<dbReference type="eggNOG" id="COG0745">
    <property type="taxonomic scope" value="Bacteria"/>
</dbReference>
<evidence type="ECO:0000256" key="5">
    <source>
        <dbReference type="ARBA" id="ARBA00023163"/>
    </source>
</evidence>
<dbReference type="Gene3D" id="3.40.50.2300">
    <property type="match status" value="1"/>
</dbReference>
<accession>D3DH45</accession>
<dbReference type="SMART" id="SM00862">
    <property type="entry name" value="Trans_reg_C"/>
    <property type="match status" value="1"/>
</dbReference>
<feature type="modified residue" description="4-aspartylphosphate" evidence="6">
    <location>
        <position position="51"/>
    </location>
</feature>